<dbReference type="Proteomes" id="UP001362999">
    <property type="component" value="Unassembled WGS sequence"/>
</dbReference>
<dbReference type="EMBL" id="JAWWNJ010000124">
    <property type="protein sequence ID" value="KAK6988264.1"/>
    <property type="molecule type" value="Genomic_DNA"/>
</dbReference>
<accession>A0AAV9ZP41</accession>
<proteinExistence type="predicted"/>
<organism evidence="3 4">
    <name type="scientific">Favolaschia claudopus</name>
    <dbReference type="NCBI Taxonomy" id="2862362"/>
    <lineage>
        <taxon>Eukaryota</taxon>
        <taxon>Fungi</taxon>
        <taxon>Dikarya</taxon>
        <taxon>Basidiomycota</taxon>
        <taxon>Agaricomycotina</taxon>
        <taxon>Agaricomycetes</taxon>
        <taxon>Agaricomycetidae</taxon>
        <taxon>Agaricales</taxon>
        <taxon>Marasmiineae</taxon>
        <taxon>Mycenaceae</taxon>
        <taxon>Favolaschia</taxon>
    </lineage>
</organism>
<feature type="domain" description="CCHC-type" evidence="2">
    <location>
        <begin position="44"/>
        <end position="57"/>
    </location>
</feature>
<evidence type="ECO:0000259" key="2">
    <source>
        <dbReference type="PROSITE" id="PS50158"/>
    </source>
</evidence>
<comment type="caution">
    <text evidence="3">The sequence shown here is derived from an EMBL/GenBank/DDBJ whole genome shotgun (WGS) entry which is preliminary data.</text>
</comment>
<reference evidence="3 4" key="1">
    <citation type="journal article" date="2024" name="J Genomics">
        <title>Draft genome sequencing and assembly of Favolaschia claudopus CIRM-BRFM 2984 isolated from oak limbs.</title>
        <authorList>
            <person name="Navarro D."/>
            <person name="Drula E."/>
            <person name="Chaduli D."/>
            <person name="Cazenave R."/>
            <person name="Ahrendt S."/>
            <person name="Wang J."/>
            <person name="Lipzen A."/>
            <person name="Daum C."/>
            <person name="Barry K."/>
            <person name="Grigoriev I.V."/>
            <person name="Favel A."/>
            <person name="Rosso M.N."/>
            <person name="Martin F."/>
        </authorList>
    </citation>
    <scope>NUCLEOTIDE SEQUENCE [LARGE SCALE GENOMIC DNA]</scope>
    <source>
        <strain evidence="3 4">CIRM-BRFM 2984</strain>
    </source>
</reference>
<evidence type="ECO:0000313" key="4">
    <source>
        <dbReference type="Proteomes" id="UP001362999"/>
    </source>
</evidence>
<keyword evidence="1" id="KW-0863">Zinc-finger</keyword>
<feature type="non-terminal residue" evidence="3">
    <location>
        <position position="1"/>
    </location>
</feature>
<dbReference type="GO" id="GO:0003676">
    <property type="term" value="F:nucleic acid binding"/>
    <property type="evidence" value="ECO:0007669"/>
    <property type="project" value="InterPro"/>
</dbReference>
<dbReference type="PROSITE" id="PS50158">
    <property type="entry name" value="ZF_CCHC"/>
    <property type="match status" value="1"/>
</dbReference>
<keyword evidence="1" id="KW-0479">Metal-binding</keyword>
<dbReference type="GO" id="GO:0008270">
    <property type="term" value="F:zinc ion binding"/>
    <property type="evidence" value="ECO:0007669"/>
    <property type="project" value="UniProtKB-KW"/>
</dbReference>
<evidence type="ECO:0000256" key="1">
    <source>
        <dbReference type="PROSITE-ProRule" id="PRU00047"/>
    </source>
</evidence>
<evidence type="ECO:0000313" key="3">
    <source>
        <dbReference type="EMBL" id="KAK6988264.1"/>
    </source>
</evidence>
<name>A0AAV9ZP41_9AGAR</name>
<dbReference type="InterPro" id="IPR001878">
    <property type="entry name" value="Znf_CCHC"/>
</dbReference>
<sequence>SSLVLYFDDADVANACTCYSIGERLALEGFLHRVEKYRPRPSQCFKCFRFGHIASQCHSKAVCGTCAGPHPTSECRCPNAKPCKSGKQCPHIVPKMRSAWLWW</sequence>
<keyword evidence="1" id="KW-0862">Zinc</keyword>
<dbReference type="AlphaFoldDB" id="A0AAV9ZP41"/>
<protein>
    <recommendedName>
        <fullName evidence="2">CCHC-type domain-containing protein</fullName>
    </recommendedName>
</protein>
<gene>
    <name evidence="3" type="ORF">R3P38DRAFT_2573475</name>
</gene>
<keyword evidence="4" id="KW-1185">Reference proteome</keyword>